<dbReference type="EMBL" id="JBDKXB010000036">
    <property type="protein sequence ID" value="MEY6433999.1"/>
    <property type="molecule type" value="Genomic_DNA"/>
</dbReference>
<evidence type="ECO:0000313" key="3">
    <source>
        <dbReference type="Proteomes" id="UP001564408"/>
    </source>
</evidence>
<sequence length="316" mass="35629">MTSRVWVTGFGGFMGSHLVDLLERNGHQVLGTYFPPTAKVGRTAVRGKVGECDVRDRDKVRSLVEEFRPEKIYHLAAQSYPVVSWADPWYTLETNVIGTTNIFEAVKAVGVQCRILNACSSAEYGMVREDDVPVKEGRVLRPLHPYGVSKVSQELLAVQYFENFGIESVSVRIFNTTGPGKVNDVCSEFTKRLVEIEKGIDISGTLRVGNLDARRAITDVRDVIRAFDLALDLATPGEVYNLSGSTVYRIQEIVEMLRGMVDRDFEVKQDPALMRPTDEPIIFGDSTKFKKETGWREEIPLDVTLRDMLDYWRKAL</sequence>
<dbReference type="InterPro" id="IPR036291">
    <property type="entry name" value="NAD(P)-bd_dom_sf"/>
</dbReference>
<comment type="caution">
    <text evidence="2">The sequence shown here is derived from an EMBL/GenBank/DDBJ whole genome shotgun (WGS) entry which is preliminary data.</text>
</comment>
<organism evidence="2 3">
    <name type="scientific">Thioalkalicoccus limnaeus</name>
    <dbReference type="NCBI Taxonomy" id="120681"/>
    <lineage>
        <taxon>Bacteria</taxon>
        <taxon>Pseudomonadati</taxon>
        <taxon>Pseudomonadota</taxon>
        <taxon>Gammaproteobacteria</taxon>
        <taxon>Chromatiales</taxon>
        <taxon>Chromatiaceae</taxon>
        <taxon>Thioalkalicoccus</taxon>
    </lineage>
</organism>
<proteinExistence type="predicted"/>
<dbReference type="SUPFAM" id="SSF51735">
    <property type="entry name" value="NAD(P)-binding Rossmann-fold domains"/>
    <property type="match status" value="1"/>
</dbReference>
<protein>
    <submittedName>
        <fullName evidence="2">GDP-mannose 4,6-dehydratase</fullName>
    </submittedName>
</protein>
<dbReference type="PANTHER" id="PTHR43000">
    <property type="entry name" value="DTDP-D-GLUCOSE 4,6-DEHYDRATASE-RELATED"/>
    <property type="match status" value="1"/>
</dbReference>
<dbReference type="InterPro" id="IPR016040">
    <property type="entry name" value="NAD(P)-bd_dom"/>
</dbReference>
<gene>
    <name evidence="2" type="ORF">ABC977_16465</name>
</gene>
<dbReference type="RefSeq" id="WP_369668382.1">
    <property type="nucleotide sequence ID" value="NZ_JBDKXB010000036.1"/>
</dbReference>
<dbReference type="CDD" id="cd05260">
    <property type="entry name" value="GDP_MD_SDR_e"/>
    <property type="match status" value="1"/>
</dbReference>
<reference evidence="2 3" key="1">
    <citation type="submission" date="2024-05" db="EMBL/GenBank/DDBJ databases">
        <title>Genome Sequence and Characterization of the New Strain Purple Sulfur Bacterium of Genus Thioalkalicoccus.</title>
        <authorList>
            <person name="Bryantseva I.A."/>
            <person name="Kyndt J.A."/>
            <person name="Imhoff J.F."/>
        </authorList>
    </citation>
    <scope>NUCLEOTIDE SEQUENCE [LARGE SCALE GENOMIC DNA]</scope>
    <source>
        <strain evidence="2 3">Um2</strain>
    </source>
</reference>
<dbReference type="Proteomes" id="UP001564408">
    <property type="component" value="Unassembled WGS sequence"/>
</dbReference>
<dbReference type="Gene3D" id="3.90.25.10">
    <property type="entry name" value="UDP-galactose 4-epimerase, domain 1"/>
    <property type="match status" value="1"/>
</dbReference>
<evidence type="ECO:0000313" key="2">
    <source>
        <dbReference type="EMBL" id="MEY6433999.1"/>
    </source>
</evidence>
<dbReference type="Pfam" id="PF16363">
    <property type="entry name" value="GDP_Man_Dehyd"/>
    <property type="match status" value="1"/>
</dbReference>
<evidence type="ECO:0000259" key="1">
    <source>
        <dbReference type="Pfam" id="PF16363"/>
    </source>
</evidence>
<accession>A0ABV4BJ34</accession>
<keyword evidence="3" id="KW-1185">Reference proteome</keyword>
<name>A0ABV4BJ34_9GAMM</name>
<feature type="domain" description="NAD(P)-binding" evidence="1">
    <location>
        <begin position="7"/>
        <end position="308"/>
    </location>
</feature>
<dbReference type="Gene3D" id="3.40.50.720">
    <property type="entry name" value="NAD(P)-binding Rossmann-like Domain"/>
    <property type="match status" value="1"/>
</dbReference>